<evidence type="ECO:0000313" key="2">
    <source>
        <dbReference type="EMBL" id="RHL33570.1"/>
    </source>
</evidence>
<reference evidence="2 3" key="1">
    <citation type="submission" date="2018-08" db="EMBL/GenBank/DDBJ databases">
        <title>A genome reference for cultivated species of the human gut microbiota.</title>
        <authorList>
            <person name="Zou Y."/>
            <person name="Xue W."/>
            <person name="Luo G."/>
        </authorList>
    </citation>
    <scope>NUCLEOTIDE SEQUENCE [LARGE SCALE GENOMIC DNA]</scope>
    <source>
        <strain evidence="2 3">AF38-11</strain>
    </source>
</reference>
<organism evidence="2 3">
    <name type="scientific">Segatella copri</name>
    <dbReference type="NCBI Taxonomy" id="165179"/>
    <lineage>
        <taxon>Bacteria</taxon>
        <taxon>Pseudomonadati</taxon>
        <taxon>Bacteroidota</taxon>
        <taxon>Bacteroidia</taxon>
        <taxon>Bacteroidales</taxon>
        <taxon>Prevotellaceae</taxon>
        <taxon>Segatella</taxon>
    </lineage>
</organism>
<dbReference type="InterPro" id="IPR039564">
    <property type="entry name" value="Peptidase_C39-like"/>
</dbReference>
<feature type="domain" description="Peptidase C39-like" evidence="1">
    <location>
        <begin position="89"/>
        <end position="191"/>
    </location>
</feature>
<dbReference type="AlphaFoldDB" id="A0AA92V9B1"/>
<dbReference type="Proteomes" id="UP000283672">
    <property type="component" value="Unassembled WGS sequence"/>
</dbReference>
<comment type="caution">
    <text evidence="2">The sequence shown here is derived from an EMBL/GenBank/DDBJ whole genome shotgun (WGS) entry which is preliminary data.</text>
</comment>
<proteinExistence type="predicted"/>
<dbReference type="Pfam" id="PF13529">
    <property type="entry name" value="Peptidase_C39_2"/>
    <property type="match status" value="1"/>
</dbReference>
<accession>A0AA92V9B1</accession>
<gene>
    <name evidence="2" type="ORF">DW026_14135</name>
</gene>
<protein>
    <recommendedName>
        <fullName evidence="1">Peptidase C39-like domain-containing protein</fullName>
    </recommendedName>
</protein>
<dbReference type="EMBL" id="QROP01000059">
    <property type="protein sequence ID" value="RHL33570.1"/>
    <property type="molecule type" value="Genomic_DNA"/>
</dbReference>
<name>A0AA92V9B1_9BACT</name>
<sequence length="216" mass="24328">MVATSARIERRNHLERKMYMKIKHLLFFIPVTFLVACEGTDLIEPDNVSKEQISTQIIYNPTKYSKQKGDVFVKSSLPTTMAKQIPNACVTSIMEYANNKVFGGTVNEGAYILYYTQTYNSNPLIDGVSLDYIEPFVTHFFKTQTFTNYKSAIDAKHPVMTDVNSQIESSAHNVLCVGYNSNTGAAIYMDPELACMYSVNAGYFLQDYNIVLTGIK</sequence>
<evidence type="ECO:0000313" key="3">
    <source>
        <dbReference type="Proteomes" id="UP000283672"/>
    </source>
</evidence>
<evidence type="ECO:0000259" key="1">
    <source>
        <dbReference type="Pfam" id="PF13529"/>
    </source>
</evidence>